<dbReference type="InterPro" id="IPR051681">
    <property type="entry name" value="Ser/Thr_Kinases-Pseudokinases"/>
</dbReference>
<gene>
    <name evidence="9" type="ORF">OSTQU699_LOCUS7610</name>
</gene>
<accession>A0A8S1J7P5</accession>
<comment type="caution">
    <text evidence="9">The sequence shown here is derived from an EMBL/GenBank/DDBJ whole genome shotgun (WGS) entry which is preliminary data.</text>
</comment>
<dbReference type="Pfam" id="PF07714">
    <property type="entry name" value="PK_Tyr_Ser-Thr"/>
    <property type="match status" value="1"/>
</dbReference>
<evidence type="ECO:0000313" key="10">
    <source>
        <dbReference type="Proteomes" id="UP000708148"/>
    </source>
</evidence>
<dbReference type="EMBL" id="CAJHUC010001756">
    <property type="protein sequence ID" value="CAD7702253.1"/>
    <property type="molecule type" value="Genomic_DNA"/>
</dbReference>
<name>A0A8S1J7P5_9CHLO</name>
<dbReference type="OrthoDB" id="339325at2759"/>
<evidence type="ECO:0000256" key="6">
    <source>
        <dbReference type="PROSITE-ProRule" id="PRU10141"/>
    </source>
</evidence>
<dbReference type="AlphaFoldDB" id="A0A8S1J7P5"/>
<dbReference type="InterPro" id="IPR011009">
    <property type="entry name" value="Kinase-like_dom_sf"/>
</dbReference>
<evidence type="ECO:0000256" key="4">
    <source>
        <dbReference type="ARBA" id="ARBA00022777"/>
    </source>
</evidence>
<dbReference type="Gene3D" id="1.10.510.10">
    <property type="entry name" value="Transferase(Phosphotransferase) domain 1"/>
    <property type="match status" value="1"/>
</dbReference>
<keyword evidence="4" id="KW-0418">Kinase</keyword>
<dbReference type="Gene3D" id="3.30.200.20">
    <property type="entry name" value="Phosphorylase Kinase, domain 1"/>
    <property type="match status" value="1"/>
</dbReference>
<dbReference type="PROSITE" id="PS00107">
    <property type="entry name" value="PROTEIN_KINASE_ATP"/>
    <property type="match status" value="1"/>
</dbReference>
<keyword evidence="5 6" id="KW-0067">ATP-binding</keyword>
<keyword evidence="2" id="KW-0808">Transferase</keyword>
<dbReference type="InterPro" id="IPR000719">
    <property type="entry name" value="Prot_kinase_dom"/>
</dbReference>
<organism evidence="9 10">
    <name type="scientific">Ostreobium quekettii</name>
    <dbReference type="NCBI Taxonomy" id="121088"/>
    <lineage>
        <taxon>Eukaryota</taxon>
        <taxon>Viridiplantae</taxon>
        <taxon>Chlorophyta</taxon>
        <taxon>core chlorophytes</taxon>
        <taxon>Ulvophyceae</taxon>
        <taxon>TCBD clade</taxon>
        <taxon>Bryopsidales</taxon>
        <taxon>Ostreobineae</taxon>
        <taxon>Ostreobiaceae</taxon>
        <taxon>Ostreobium</taxon>
    </lineage>
</organism>
<dbReference type="PROSITE" id="PS00108">
    <property type="entry name" value="PROTEIN_KINASE_ST"/>
    <property type="match status" value="1"/>
</dbReference>
<evidence type="ECO:0000256" key="7">
    <source>
        <dbReference type="SAM" id="MobiDB-lite"/>
    </source>
</evidence>
<dbReference type="Proteomes" id="UP000708148">
    <property type="component" value="Unassembled WGS sequence"/>
</dbReference>
<proteinExistence type="predicted"/>
<feature type="region of interest" description="Disordered" evidence="7">
    <location>
        <begin position="33"/>
        <end position="117"/>
    </location>
</feature>
<feature type="domain" description="Protein kinase" evidence="8">
    <location>
        <begin position="257"/>
        <end position="521"/>
    </location>
</feature>
<dbReference type="GO" id="GO:0005524">
    <property type="term" value="F:ATP binding"/>
    <property type="evidence" value="ECO:0007669"/>
    <property type="project" value="UniProtKB-UniRule"/>
</dbReference>
<keyword evidence="10" id="KW-1185">Reference proteome</keyword>
<dbReference type="InterPro" id="IPR008271">
    <property type="entry name" value="Ser/Thr_kinase_AS"/>
</dbReference>
<evidence type="ECO:0000259" key="8">
    <source>
        <dbReference type="PROSITE" id="PS50011"/>
    </source>
</evidence>
<dbReference type="SMART" id="SM00220">
    <property type="entry name" value="S_TKc"/>
    <property type="match status" value="1"/>
</dbReference>
<dbReference type="PROSITE" id="PS50011">
    <property type="entry name" value="PROTEIN_KINASE_DOM"/>
    <property type="match status" value="1"/>
</dbReference>
<dbReference type="PANTHER" id="PTHR44329">
    <property type="entry name" value="SERINE/THREONINE-PROTEIN KINASE TNNI3K-RELATED"/>
    <property type="match status" value="1"/>
</dbReference>
<dbReference type="PANTHER" id="PTHR44329:SF214">
    <property type="entry name" value="PROTEIN KINASE DOMAIN-CONTAINING PROTEIN"/>
    <property type="match status" value="1"/>
</dbReference>
<feature type="binding site" evidence="6">
    <location>
        <position position="284"/>
    </location>
    <ligand>
        <name>ATP</name>
        <dbReference type="ChEBI" id="CHEBI:30616"/>
    </ligand>
</feature>
<dbReference type="InterPro" id="IPR017441">
    <property type="entry name" value="Protein_kinase_ATP_BS"/>
</dbReference>
<keyword evidence="1" id="KW-0723">Serine/threonine-protein kinase</keyword>
<feature type="region of interest" description="Disordered" evidence="7">
    <location>
        <begin position="155"/>
        <end position="237"/>
    </location>
</feature>
<reference evidence="9" key="1">
    <citation type="submission" date="2020-12" db="EMBL/GenBank/DDBJ databases">
        <authorList>
            <person name="Iha C."/>
        </authorList>
    </citation>
    <scope>NUCLEOTIDE SEQUENCE</scope>
</reference>
<feature type="compositionally biased region" description="Low complexity" evidence="7">
    <location>
        <begin position="78"/>
        <end position="111"/>
    </location>
</feature>
<evidence type="ECO:0000313" key="9">
    <source>
        <dbReference type="EMBL" id="CAD7702253.1"/>
    </source>
</evidence>
<evidence type="ECO:0000256" key="1">
    <source>
        <dbReference type="ARBA" id="ARBA00022527"/>
    </source>
</evidence>
<sequence>MSRKSVDQIASGALSYPQGSASTLLLESAISLGDDPLSSASPNPSVEHDYPHPRPASSPGFSAMGSAPEPPSPELSGDAEAGADLAATADGDCGDPALEGAASTQSSQGSGWVWLPPQRVDSMPDEPGCTVDLAEPVRHGNWVLVKKQASMEMGEISGSREGNADPPDAEGDCGEGAVHESPGAKAVEDPGAKTFEDPGAETVEGAIGGVGMDGGQERGGTETSRSKASAGGDTPRGCDDGLAGMNLGIAWGDLHLGHPRVVLGEGAFGKVYKAEYGGQPVAVKRFSPSSAEVANADVMANELRILGAAGPHENLVRCYGGCLAGPCIFIVEELMHCTLHELVHSCEWGPRPMPVRQLLRLAMDITSGLCHLHPKIVHRDLKPQNILLSKDGRAKVADFGLSRVKASTYLKTRNHLAGTIEYMAPECINSKNVTHKSDLYSLALILWECLTGSTPYKDYDHAFAIMFTVASNGTRPQFPEDVHCPPGLKQLICDCWSQEPRDRPCCEEVLTRLRELEMELFGDVKAQR</sequence>
<dbReference type="CDD" id="cd13999">
    <property type="entry name" value="STKc_MAP3K-like"/>
    <property type="match status" value="1"/>
</dbReference>
<dbReference type="SUPFAM" id="SSF56112">
    <property type="entry name" value="Protein kinase-like (PK-like)"/>
    <property type="match status" value="1"/>
</dbReference>
<evidence type="ECO:0000256" key="5">
    <source>
        <dbReference type="ARBA" id="ARBA00022840"/>
    </source>
</evidence>
<dbReference type="InterPro" id="IPR001245">
    <property type="entry name" value="Ser-Thr/Tyr_kinase_cat_dom"/>
</dbReference>
<feature type="compositionally biased region" description="Basic and acidic residues" evidence="7">
    <location>
        <begin position="186"/>
        <end position="196"/>
    </location>
</feature>
<dbReference type="GO" id="GO:0004674">
    <property type="term" value="F:protein serine/threonine kinase activity"/>
    <property type="evidence" value="ECO:0007669"/>
    <property type="project" value="UniProtKB-KW"/>
</dbReference>
<evidence type="ECO:0000256" key="3">
    <source>
        <dbReference type="ARBA" id="ARBA00022741"/>
    </source>
</evidence>
<protein>
    <recommendedName>
        <fullName evidence="8">Protein kinase domain-containing protein</fullName>
    </recommendedName>
</protein>
<evidence type="ECO:0000256" key="2">
    <source>
        <dbReference type="ARBA" id="ARBA00022679"/>
    </source>
</evidence>
<keyword evidence="3 6" id="KW-0547">Nucleotide-binding</keyword>